<keyword evidence="3 6" id="KW-0175">Coiled coil</keyword>
<evidence type="ECO:0000256" key="2">
    <source>
        <dbReference type="ARBA" id="ARBA00022989"/>
    </source>
</evidence>
<feature type="coiled-coil region" evidence="6">
    <location>
        <begin position="379"/>
        <end position="427"/>
    </location>
</feature>
<protein>
    <recommendedName>
        <fullName evidence="6">Septation ring formation regulator EzrA</fullName>
    </recommendedName>
</protein>
<keyword evidence="1 6" id="KW-0812">Transmembrane</keyword>
<keyword evidence="4 6" id="KW-0472">Membrane</keyword>
<dbReference type="GO" id="GO:0000917">
    <property type="term" value="P:division septum assembly"/>
    <property type="evidence" value="ECO:0007669"/>
    <property type="project" value="UniProtKB-KW"/>
</dbReference>
<keyword evidence="9" id="KW-0418">Kinase</keyword>
<feature type="coiled-coil region" evidence="6">
    <location>
        <begin position="211"/>
        <end position="246"/>
    </location>
</feature>
<keyword evidence="5 6" id="KW-0717">Septation</keyword>
<evidence type="ECO:0000256" key="4">
    <source>
        <dbReference type="ARBA" id="ARBA00023136"/>
    </source>
</evidence>
<feature type="region of interest" description="Disordered" evidence="7">
    <location>
        <begin position="552"/>
        <end position="578"/>
    </location>
</feature>
<dbReference type="InterPro" id="IPR010379">
    <property type="entry name" value="EzrA"/>
</dbReference>
<feature type="transmembrane region" description="Helical" evidence="8">
    <location>
        <begin position="6"/>
        <end position="24"/>
    </location>
</feature>
<dbReference type="GO" id="GO:0005940">
    <property type="term" value="C:septin ring"/>
    <property type="evidence" value="ECO:0007669"/>
    <property type="project" value="InterPro"/>
</dbReference>
<evidence type="ECO:0000256" key="5">
    <source>
        <dbReference type="ARBA" id="ARBA00023210"/>
    </source>
</evidence>
<dbReference type="Proteomes" id="UP000501830">
    <property type="component" value="Chromosome"/>
</dbReference>
<comment type="subcellular location">
    <subcellularLocation>
        <location evidence="6">Cell membrane</location>
        <topology evidence="6">Single-pass membrane protein</topology>
    </subcellularLocation>
    <text evidence="6">Colocalized with FtsZ to the nascent septal site.</text>
</comment>
<keyword evidence="10" id="KW-1185">Reference proteome</keyword>
<reference evidence="9 10" key="1">
    <citation type="journal article" date="2017" name="Int. J. Syst. Evol. Microbiol.">
        <title>Jeotgalibaca porci sp. nov. and Jeotgalibaca arthritidis sp. nov., isolated from pigs, and emended description of the genus Jeotgalibaca.</title>
        <authorList>
            <person name="Zamora L."/>
            <person name="Perez-Sancho M."/>
            <person name="Dominguez L."/>
            <person name="Fernandez-Garayzabal J.F."/>
            <person name="Vela A.I."/>
        </authorList>
    </citation>
    <scope>NUCLEOTIDE SEQUENCE [LARGE SCALE GENOMIC DNA]</scope>
    <source>
        <strain evidence="9 10">CCUG 69148</strain>
    </source>
</reference>
<proteinExistence type="inferred from homology"/>
<evidence type="ECO:0000313" key="10">
    <source>
        <dbReference type="Proteomes" id="UP000501830"/>
    </source>
</evidence>
<feature type="coiled-coil region" evidence="6">
    <location>
        <begin position="126"/>
        <end position="160"/>
    </location>
</feature>
<dbReference type="GO" id="GO:0005886">
    <property type="term" value="C:plasma membrane"/>
    <property type="evidence" value="ECO:0007669"/>
    <property type="project" value="UniProtKB-SubCell"/>
</dbReference>
<organism evidence="9 10">
    <name type="scientific">Jeotgalibaca porci</name>
    <dbReference type="NCBI Taxonomy" id="1868793"/>
    <lineage>
        <taxon>Bacteria</taxon>
        <taxon>Bacillati</taxon>
        <taxon>Bacillota</taxon>
        <taxon>Bacilli</taxon>
        <taxon>Lactobacillales</taxon>
        <taxon>Carnobacteriaceae</taxon>
        <taxon>Jeotgalibaca</taxon>
    </lineage>
</organism>
<evidence type="ECO:0000256" key="7">
    <source>
        <dbReference type="SAM" id="MobiDB-lite"/>
    </source>
</evidence>
<comment type="similarity">
    <text evidence="6">Belongs to the EzrA family.</text>
</comment>
<dbReference type="KEGG" id="jpo:G7058_02645"/>
<dbReference type="GO" id="GO:0000921">
    <property type="term" value="P:septin ring assembly"/>
    <property type="evidence" value="ECO:0007669"/>
    <property type="project" value="InterPro"/>
</dbReference>
<feature type="coiled-coil region" evidence="6">
    <location>
        <begin position="458"/>
        <end position="492"/>
    </location>
</feature>
<dbReference type="Pfam" id="PF06160">
    <property type="entry name" value="EzrA"/>
    <property type="match status" value="1"/>
</dbReference>
<dbReference type="GO" id="GO:0016301">
    <property type="term" value="F:kinase activity"/>
    <property type="evidence" value="ECO:0007669"/>
    <property type="project" value="UniProtKB-KW"/>
</dbReference>
<dbReference type="GeneID" id="94552161"/>
<dbReference type="RefSeq" id="WP_166062091.1">
    <property type="nucleotide sequence ID" value="NZ_CP049889.1"/>
</dbReference>
<dbReference type="EMBL" id="CP049889">
    <property type="protein sequence ID" value="QIK51047.1"/>
    <property type="molecule type" value="Genomic_DNA"/>
</dbReference>
<keyword evidence="6" id="KW-1003">Cell membrane</keyword>
<keyword evidence="6" id="KW-0132">Cell division</keyword>
<accession>A0A6G7WFR7</accession>
<evidence type="ECO:0000256" key="3">
    <source>
        <dbReference type="ARBA" id="ARBA00023054"/>
    </source>
</evidence>
<name>A0A6G7WFR7_9LACT</name>
<evidence type="ECO:0000256" key="1">
    <source>
        <dbReference type="ARBA" id="ARBA00022692"/>
    </source>
</evidence>
<feature type="compositionally biased region" description="Basic and acidic residues" evidence="7">
    <location>
        <begin position="554"/>
        <end position="568"/>
    </location>
</feature>
<keyword evidence="6" id="KW-0131">Cell cycle</keyword>
<evidence type="ECO:0000256" key="8">
    <source>
        <dbReference type="SAM" id="Phobius"/>
    </source>
</evidence>
<sequence>MDLFYWLAGIFVVILVGYGVVYYLNRKQANRIKEIDERKHKMMAIPVADNLYTLKNLNLTGQTKRTYESWQATWQTITRFQYPEIEAALVSAEQSIQQFNFIKAKQAIENAENLISETEPSVGKVNKALEKLLESAQENRKELEENQERYNKIRKQLLAHSFTFGPAVETLEKNLNYMELDFTKFNSLTNEGDHMEAKEVLERISQDLTLMESVIETIPELNRQIKEEYEEQISDLREGYQRLISEHYVFDNVDVLEEISEIEAILVEAKSSIGLADVEEAQKKMSKAERIIENTYAVMENEMEAKDFVDRHQTNLSRKMDHVLQSNRYVLLEIDRVSQNFFLNHNELTRAQEFEDQLMAENEALRYHDKLLAEHEVSYSATKARYEKMTQKLTEIDKEQSELVAKLSNLKNREKEAEDAVDLFEMDMRNMKRTLEKQHLPGLAHEYLDLFFAVSKRVEEISAKLNRVKIDIEEIEKLVAMCEEDIQLLDKRTEEILDNANMTEYLIQYANRHRDNQAIVAAAREALDLFQTAYDYESAASIMKNALNKVDPGASKRVEESYLEDKNRRSFTPRKGTK</sequence>
<feature type="compositionally biased region" description="Basic residues" evidence="7">
    <location>
        <begin position="569"/>
        <end position="578"/>
    </location>
</feature>
<feature type="topological domain" description="Extracellular" evidence="6">
    <location>
        <begin position="1"/>
        <end position="5"/>
    </location>
</feature>
<comment type="function">
    <text evidence="6">Negative regulator of FtsZ ring formation; modulates the frequency and position of FtsZ ring formation. Inhibits FtsZ ring formation at polar sites. Interacts either with FtsZ or with one of its binding partners to promote depolymerization.</text>
</comment>
<gene>
    <name evidence="6" type="primary">ezrA</name>
    <name evidence="9" type="ORF">G7058_02645</name>
</gene>
<feature type="topological domain" description="Cytoplasmic" evidence="6">
    <location>
        <begin position="25"/>
        <end position="578"/>
    </location>
</feature>
<dbReference type="HAMAP" id="MF_00728">
    <property type="entry name" value="EzrA"/>
    <property type="match status" value="1"/>
</dbReference>
<keyword evidence="2 6" id="KW-1133">Transmembrane helix</keyword>
<evidence type="ECO:0000313" key="9">
    <source>
        <dbReference type="EMBL" id="QIK51047.1"/>
    </source>
</evidence>
<evidence type="ECO:0000256" key="6">
    <source>
        <dbReference type="HAMAP-Rule" id="MF_00728"/>
    </source>
</evidence>
<dbReference type="AlphaFoldDB" id="A0A6G7WFR7"/>
<keyword evidence="9" id="KW-0808">Transferase</keyword>